<dbReference type="AlphaFoldDB" id="A0A2W5TC29"/>
<dbReference type="PANTHER" id="PTHR43010:SF1">
    <property type="entry name" value="USPA DOMAIN-CONTAINING PROTEIN"/>
    <property type="match status" value="1"/>
</dbReference>
<proteinExistence type="inferred from homology"/>
<dbReference type="InterPro" id="IPR006015">
    <property type="entry name" value="Universal_stress_UspA"/>
</dbReference>
<comment type="similarity">
    <text evidence="1">Belongs to the universal stress protein A family.</text>
</comment>
<dbReference type="InterPro" id="IPR051688">
    <property type="entry name" value="USP_A"/>
</dbReference>
<comment type="caution">
    <text evidence="3">The sequence shown here is derived from an EMBL/GenBank/DDBJ whole genome shotgun (WGS) entry which is preliminary data.</text>
</comment>
<dbReference type="Pfam" id="PF00582">
    <property type="entry name" value="Usp"/>
    <property type="match status" value="1"/>
</dbReference>
<feature type="domain" description="UspA" evidence="2">
    <location>
        <begin position="1"/>
        <end position="143"/>
    </location>
</feature>
<dbReference type="Proteomes" id="UP000249061">
    <property type="component" value="Unassembled WGS sequence"/>
</dbReference>
<gene>
    <name evidence="3" type="ORF">DI536_17840</name>
</gene>
<dbReference type="PRINTS" id="PR01438">
    <property type="entry name" value="UNVRSLSTRESS"/>
</dbReference>
<protein>
    <submittedName>
        <fullName evidence="3">Universal stress protein</fullName>
    </submittedName>
</protein>
<dbReference type="Gene3D" id="3.40.50.620">
    <property type="entry name" value="HUPs"/>
    <property type="match status" value="1"/>
</dbReference>
<dbReference type="InterPro" id="IPR014729">
    <property type="entry name" value="Rossmann-like_a/b/a_fold"/>
</dbReference>
<organism evidence="3 4">
    <name type="scientific">Archangium gephyra</name>
    <dbReference type="NCBI Taxonomy" id="48"/>
    <lineage>
        <taxon>Bacteria</taxon>
        <taxon>Pseudomonadati</taxon>
        <taxon>Myxococcota</taxon>
        <taxon>Myxococcia</taxon>
        <taxon>Myxococcales</taxon>
        <taxon>Cystobacterineae</taxon>
        <taxon>Archangiaceae</taxon>
        <taxon>Archangium</taxon>
    </lineage>
</organism>
<dbReference type="SUPFAM" id="SSF52402">
    <property type="entry name" value="Adenine nucleotide alpha hydrolases-like"/>
    <property type="match status" value="1"/>
</dbReference>
<accession>A0A2W5TC29</accession>
<evidence type="ECO:0000313" key="4">
    <source>
        <dbReference type="Proteomes" id="UP000249061"/>
    </source>
</evidence>
<evidence type="ECO:0000256" key="1">
    <source>
        <dbReference type="ARBA" id="ARBA00008791"/>
    </source>
</evidence>
<dbReference type="EMBL" id="QFQP01000014">
    <property type="protein sequence ID" value="PZR11487.1"/>
    <property type="molecule type" value="Genomic_DNA"/>
</dbReference>
<name>A0A2W5TC29_9BACT</name>
<sequence length="149" mass="15781">MVTNILVGVDGSKPSLDAARYAMGLAGQTKAKLTFLFVIETPQVLPFGPMSGYVTTAPSRSEEDVKKAEAIVEELARERPGLHITTRVELGSPEELLVDLAGKLGADLLVVGARGHNAAQRLFLGSVSDRVMHHATVPVLVVRPSPTSA</sequence>
<dbReference type="CDD" id="cd00293">
    <property type="entry name" value="USP-like"/>
    <property type="match status" value="1"/>
</dbReference>
<evidence type="ECO:0000313" key="3">
    <source>
        <dbReference type="EMBL" id="PZR11487.1"/>
    </source>
</evidence>
<dbReference type="InterPro" id="IPR006016">
    <property type="entry name" value="UspA"/>
</dbReference>
<dbReference type="PANTHER" id="PTHR43010">
    <property type="entry name" value="UNIVERSAL STRESS PROTEIN SLR1230"/>
    <property type="match status" value="1"/>
</dbReference>
<reference evidence="3 4" key="1">
    <citation type="submission" date="2017-08" db="EMBL/GenBank/DDBJ databases">
        <title>Infants hospitalized years apart are colonized by the same room-sourced microbial strains.</title>
        <authorList>
            <person name="Brooks B."/>
            <person name="Olm M.R."/>
            <person name="Firek B.A."/>
            <person name="Baker R."/>
            <person name="Thomas B.C."/>
            <person name="Morowitz M.J."/>
            <person name="Banfield J.F."/>
        </authorList>
    </citation>
    <scope>NUCLEOTIDE SEQUENCE [LARGE SCALE GENOMIC DNA]</scope>
    <source>
        <strain evidence="3">S2_003_000_R2_14</strain>
    </source>
</reference>
<evidence type="ECO:0000259" key="2">
    <source>
        <dbReference type="Pfam" id="PF00582"/>
    </source>
</evidence>